<proteinExistence type="predicted"/>
<sequence length="135" mass="14784">MSFLNKLEEVPLPSVCIEDVRALYLARQGELPVSDAVLQEVLAFSGQHPRLVEACLRALERGQADWRAAVMASSLPTQLFARFRETAEQGAMCANLQREELGWYSTGRRMSWCGACTGRICCAVMITGGWCGGVG</sequence>
<organism evidence="1 2">
    <name type="scientific">Candidatus Thiothrix singaporensis</name>
    <dbReference type="NCBI Taxonomy" id="2799669"/>
    <lineage>
        <taxon>Bacteria</taxon>
        <taxon>Pseudomonadati</taxon>
        <taxon>Pseudomonadota</taxon>
        <taxon>Gammaproteobacteria</taxon>
        <taxon>Thiotrichales</taxon>
        <taxon>Thiotrichaceae</taxon>
        <taxon>Thiothrix</taxon>
    </lineage>
</organism>
<protein>
    <submittedName>
        <fullName evidence="1">Uncharacterized protein</fullName>
    </submittedName>
</protein>
<keyword evidence="2" id="KW-1185">Reference proteome</keyword>
<dbReference type="KEGG" id="this:HZT40_02985"/>
<dbReference type="EMBL" id="CP059265">
    <property type="protein sequence ID" value="QLQ30741.1"/>
    <property type="molecule type" value="Genomic_DNA"/>
</dbReference>
<evidence type="ECO:0000313" key="1">
    <source>
        <dbReference type="EMBL" id="QLQ30741.1"/>
    </source>
</evidence>
<gene>
    <name evidence="1" type="ORF">HZT40_02985</name>
</gene>
<evidence type="ECO:0000313" key="2">
    <source>
        <dbReference type="Proteomes" id="UP000510621"/>
    </source>
</evidence>
<accession>A0A7L6ANS5</accession>
<reference evidence="1" key="1">
    <citation type="submission" date="2020-06" db="EMBL/GenBank/DDBJ databases">
        <title>Analysis procedures for assessing recovery of high quality, complete, closed genomes from Nanopore long read metagenome sequencing.</title>
        <authorList>
            <person name="Bessarab I."/>
            <person name="Arumugam K."/>
            <person name="Haryono M."/>
            <person name="Liu X."/>
            <person name="Roy S."/>
            <person name="Zuniga-Montanez R.E."/>
            <person name="Qiu G."/>
            <person name="Drautz-Moses D.I."/>
            <person name="Law Y.Y."/>
            <person name="Wuertz S."/>
            <person name="Lauro F.M."/>
            <person name="Huson D.H."/>
            <person name="Williams R.B."/>
        </authorList>
    </citation>
    <scope>NUCLEOTIDE SEQUENCE [LARGE SCALE GENOMIC DNA]</scope>
    <source>
        <strain evidence="1">SSD2</strain>
    </source>
</reference>
<dbReference type="Proteomes" id="UP000510621">
    <property type="component" value="Chromosome"/>
</dbReference>
<name>A0A7L6ANS5_9GAMM</name>
<dbReference type="AlphaFoldDB" id="A0A7L6ANS5"/>